<dbReference type="Proteomes" id="UP000569092">
    <property type="component" value="Unassembled WGS sequence"/>
</dbReference>
<sequence>MTAPTTHTRDPLKKPKPSRPMSPASQNRYKAMFSAIYKYGRQRDLVDVNPVSAIESRAMNNGREGRFLLPSEEQRIRAVLQGDIDACGPQNERRPKRMIHRLCEFEITLMTGMRKTEQYSLTWGPDVNFETKELTLRETKNGTWRTVQILPTVEKALMTLKVIPLERKRRSKDKPNESPANSVFGIADSKKWWASVLHRARVTNFHWHDNRHTFCSRLAQKGANLKLIQEAAGHKTIAQTAKYAKMDTASLRQGLALLEPEREE</sequence>
<dbReference type="PANTHER" id="PTHR30349:SF64">
    <property type="entry name" value="PROPHAGE INTEGRASE INTD-RELATED"/>
    <property type="match status" value="1"/>
</dbReference>
<dbReference type="SUPFAM" id="SSF56349">
    <property type="entry name" value="DNA breaking-rejoining enzymes"/>
    <property type="match status" value="1"/>
</dbReference>
<feature type="region of interest" description="Disordered" evidence="2">
    <location>
        <begin position="1"/>
        <end position="26"/>
    </location>
</feature>
<dbReference type="Pfam" id="PF00589">
    <property type="entry name" value="Phage_integrase"/>
    <property type="match status" value="1"/>
</dbReference>
<reference evidence="4 5" key="1">
    <citation type="submission" date="2020-08" db="EMBL/GenBank/DDBJ databases">
        <title>Genomic Encyclopedia of Type Strains, Phase IV (KMG-V): Genome sequencing to study the core and pangenomes of soil and plant-associated prokaryotes.</title>
        <authorList>
            <person name="Whitman W."/>
        </authorList>
    </citation>
    <scope>NUCLEOTIDE SEQUENCE [LARGE SCALE GENOMIC DNA]</scope>
    <source>
        <strain evidence="4 5">M8US30</strain>
    </source>
</reference>
<dbReference type="InterPro" id="IPR013762">
    <property type="entry name" value="Integrase-like_cat_sf"/>
</dbReference>
<proteinExistence type="predicted"/>
<accession>A0A7W8JD23</accession>
<dbReference type="AlphaFoldDB" id="A0A7W8JD23"/>
<evidence type="ECO:0000313" key="4">
    <source>
        <dbReference type="EMBL" id="MBB5345717.1"/>
    </source>
</evidence>
<name>A0A7W8JD23_9BACT</name>
<dbReference type="Gene3D" id="1.10.443.10">
    <property type="entry name" value="Intergrase catalytic core"/>
    <property type="match status" value="1"/>
</dbReference>
<dbReference type="PROSITE" id="PS51898">
    <property type="entry name" value="TYR_RECOMBINASE"/>
    <property type="match status" value="1"/>
</dbReference>
<dbReference type="GO" id="GO:0003677">
    <property type="term" value="F:DNA binding"/>
    <property type="evidence" value="ECO:0007669"/>
    <property type="project" value="InterPro"/>
</dbReference>
<dbReference type="InterPro" id="IPR002104">
    <property type="entry name" value="Integrase_catalytic"/>
</dbReference>
<protein>
    <submittedName>
        <fullName evidence="4">Site-specific recombinase XerD</fullName>
    </submittedName>
</protein>
<keyword evidence="1" id="KW-0233">DNA recombination</keyword>
<feature type="domain" description="Tyr recombinase" evidence="3">
    <location>
        <begin position="63"/>
        <end position="256"/>
    </location>
</feature>
<dbReference type="CDD" id="cd00796">
    <property type="entry name" value="INT_Rci_Hp1_C"/>
    <property type="match status" value="1"/>
</dbReference>
<evidence type="ECO:0000256" key="1">
    <source>
        <dbReference type="ARBA" id="ARBA00023172"/>
    </source>
</evidence>
<gene>
    <name evidence="4" type="ORF">HDF10_003718</name>
</gene>
<organism evidence="4 5">
    <name type="scientific">Tunturiibacter lichenicola</name>
    <dbReference type="NCBI Taxonomy" id="2051959"/>
    <lineage>
        <taxon>Bacteria</taxon>
        <taxon>Pseudomonadati</taxon>
        <taxon>Acidobacteriota</taxon>
        <taxon>Terriglobia</taxon>
        <taxon>Terriglobales</taxon>
        <taxon>Acidobacteriaceae</taxon>
        <taxon>Tunturiibacter</taxon>
    </lineage>
</organism>
<dbReference type="PANTHER" id="PTHR30349">
    <property type="entry name" value="PHAGE INTEGRASE-RELATED"/>
    <property type="match status" value="1"/>
</dbReference>
<dbReference type="InterPro" id="IPR011010">
    <property type="entry name" value="DNA_brk_join_enz"/>
</dbReference>
<dbReference type="GO" id="GO:0015074">
    <property type="term" value="P:DNA integration"/>
    <property type="evidence" value="ECO:0007669"/>
    <property type="project" value="InterPro"/>
</dbReference>
<dbReference type="GO" id="GO:0006310">
    <property type="term" value="P:DNA recombination"/>
    <property type="evidence" value="ECO:0007669"/>
    <property type="project" value="UniProtKB-KW"/>
</dbReference>
<comment type="caution">
    <text evidence="4">The sequence shown here is derived from an EMBL/GenBank/DDBJ whole genome shotgun (WGS) entry which is preliminary data.</text>
</comment>
<evidence type="ECO:0000313" key="5">
    <source>
        <dbReference type="Proteomes" id="UP000569092"/>
    </source>
</evidence>
<evidence type="ECO:0000256" key="2">
    <source>
        <dbReference type="SAM" id="MobiDB-lite"/>
    </source>
</evidence>
<evidence type="ECO:0000259" key="3">
    <source>
        <dbReference type="PROSITE" id="PS51898"/>
    </source>
</evidence>
<dbReference type="InterPro" id="IPR050090">
    <property type="entry name" value="Tyrosine_recombinase_XerCD"/>
</dbReference>
<dbReference type="EMBL" id="JACHDZ010000007">
    <property type="protein sequence ID" value="MBB5345717.1"/>
    <property type="molecule type" value="Genomic_DNA"/>
</dbReference>